<dbReference type="SMART" id="SM00342">
    <property type="entry name" value="HTH_ARAC"/>
    <property type="match status" value="1"/>
</dbReference>
<dbReference type="PANTHER" id="PTHR43280:SF2">
    <property type="entry name" value="HTH-TYPE TRANSCRIPTIONAL REGULATOR EXSA"/>
    <property type="match status" value="1"/>
</dbReference>
<keyword evidence="1" id="KW-0805">Transcription regulation</keyword>
<dbReference type="InterPro" id="IPR009057">
    <property type="entry name" value="Homeodomain-like_sf"/>
</dbReference>
<organism evidence="7 8">
    <name type="scientific">Marinilabilia rubra</name>
    <dbReference type="NCBI Taxonomy" id="2162893"/>
    <lineage>
        <taxon>Bacteria</taxon>
        <taxon>Pseudomonadati</taxon>
        <taxon>Bacteroidota</taxon>
        <taxon>Bacteroidia</taxon>
        <taxon>Marinilabiliales</taxon>
        <taxon>Marinilabiliaceae</taxon>
        <taxon>Marinilabilia</taxon>
    </lineage>
</organism>
<dbReference type="InterPro" id="IPR011990">
    <property type="entry name" value="TPR-like_helical_dom_sf"/>
</dbReference>
<evidence type="ECO:0000313" key="8">
    <source>
        <dbReference type="Proteomes" id="UP000244956"/>
    </source>
</evidence>
<dbReference type="Proteomes" id="UP000244956">
    <property type="component" value="Unassembled WGS sequence"/>
</dbReference>
<proteinExistence type="predicted"/>
<keyword evidence="2" id="KW-0238">DNA-binding</keyword>
<dbReference type="PANTHER" id="PTHR43280">
    <property type="entry name" value="ARAC-FAMILY TRANSCRIPTIONAL REGULATOR"/>
    <property type="match status" value="1"/>
</dbReference>
<keyword evidence="5" id="KW-0472">Membrane</keyword>
<dbReference type="PROSITE" id="PS01124">
    <property type="entry name" value="HTH_ARAC_FAMILY_2"/>
    <property type="match status" value="1"/>
</dbReference>
<evidence type="ECO:0000259" key="6">
    <source>
        <dbReference type="PROSITE" id="PS01124"/>
    </source>
</evidence>
<evidence type="ECO:0000256" key="4">
    <source>
        <dbReference type="PROSITE-ProRule" id="PRU00339"/>
    </source>
</evidence>
<gene>
    <name evidence="7" type="ORF">DDZ16_02805</name>
</gene>
<dbReference type="Gene3D" id="3.40.50.10070">
    <property type="entry name" value="TolB, N-terminal domain"/>
    <property type="match status" value="1"/>
</dbReference>
<protein>
    <recommendedName>
        <fullName evidence="6">HTH araC/xylS-type domain-containing protein</fullName>
    </recommendedName>
</protein>
<evidence type="ECO:0000256" key="5">
    <source>
        <dbReference type="SAM" id="Phobius"/>
    </source>
</evidence>
<feature type="transmembrane region" description="Helical" evidence="5">
    <location>
        <begin position="130"/>
        <end position="149"/>
    </location>
</feature>
<dbReference type="SUPFAM" id="SSF46689">
    <property type="entry name" value="Homeodomain-like"/>
    <property type="match status" value="2"/>
</dbReference>
<feature type="domain" description="HTH araC/xylS-type" evidence="6">
    <location>
        <begin position="8"/>
        <end position="107"/>
    </location>
</feature>
<dbReference type="Gene3D" id="1.10.10.60">
    <property type="entry name" value="Homeodomain-like"/>
    <property type="match status" value="2"/>
</dbReference>
<dbReference type="GO" id="GO:0043565">
    <property type="term" value="F:sequence-specific DNA binding"/>
    <property type="evidence" value="ECO:0007669"/>
    <property type="project" value="InterPro"/>
</dbReference>
<dbReference type="PROSITE" id="PS50005">
    <property type="entry name" value="TPR"/>
    <property type="match status" value="1"/>
</dbReference>
<dbReference type="InterPro" id="IPR020449">
    <property type="entry name" value="Tscrpt_reg_AraC-type_HTH"/>
</dbReference>
<keyword evidence="3" id="KW-0804">Transcription</keyword>
<dbReference type="SMART" id="SM00028">
    <property type="entry name" value="TPR"/>
    <property type="match status" value="5"/>
</dbReference>
<dbReference type="Pfam" id="PF12833">
    <property type="entry name" value="HTH_18"/>
    <property type="match status" value="1"/>
</dbReference>
<sequence length="620" mass="71173">MSDSGFLNKVRDAVIANLENEHFGVSELADVLGISRSHLFRRLKKITSQSANQYLRDVRLEEAVKLLAKDELTVSQIAYKVGFGSPSYFNKCFHDKYGYSPGEYQSHSIKNQPDESPNDKREKSLKRKPYFLWAAAIAVILVITLIWQFPLTPSEPETHKSSIAVLPLLDLSENRKKEHIAVGLTDAIILELSRLKNLRVISRGSAMLFRDTDRLYSEVADQLGVKLLLEGSIVFNEDSVKVTVQLIEPLPEEKHLWANKYEQSYSNLIHLSNDISNAIAHEINLVVNSEFPALPQTKSDAYEWYLKARHLWLQNNPKSLILALDCLNEALAIDSAYAPAYSLKAECFIGLNRFIRNNEEKLKNRESSRVAIAKALNKAIELDGSLSEAYITKGNVLGKFDYNWDEMRFFVEKGIDLNPNNSNGYISLSDYYVIKGDLPHSIKMALKAEQLDPLNPKTLCLVADRYVLAEEYDKAIKQYNNVLDLFPNYGFAWDGLGYAYYMKKDKNNALKAWTELHRIFGNDDLVRIYENESFEKGIRYWLKQTTSGDKLYCSNPSIIAMVHLFVEDKNGAMEYLDLAYKYKHLDLPFMMLRPNFKLLHEDVRFQEMSKKIGINMQYYP</sequence>
<keyword evidence="4" id="KW-0802">TPR repeat</keyword>
<dbReference type="PRINTS" id="PR00032">
    <property type="entry name" value="HTHARAC"/>
</dbReference>
<evidence type="ECO:0000256" key="3">
    <source>
        <dbReference type="ARBA" id="ARBA00023163"/>
    </source>
</evidence>
<evidence type="ECO:0000256" key="1">
    <source>
        <dbReference type="ARBA" id="ARBA00023015"/>
    </source>
</evidence>
<evidence type="ECO:0000256" key="2">
    <source>
        <dbReference type="ARBA" id="ARBA00023125"/>
    </source>
</evidence>
<dbReference type="InterPro" id="IPR018060">
    <property type="entry name" value="HTH_AraC"/>
</dbReference>
<dbReference type="SUPFAM" id="SSF48452">
    <property type="entry name" value="TPR-like"/>
    <property type="match status" value="2"/>
</dbReference>
<comment type="caution">
    <text evidence="7">The sequence shown here is derived from an EMBL/GenBank/DDBJ whole genome shotgun (WGS) entry which is preliminary data.</text>
</comment>
<dbReference type="GO" id="GO:0003700">
    <property type="term" value="F:DNA-binding transcription factor activity"/>
    <property type="evidence" value="ECO:0007669"/>
    <property type="project" value="InterPro"/>
</dbReference>
<dbReference type="Gene3D" id="1.25.40.10">
    <property type="entry name" value="Tetratricopeptide repeat domain"/>
    <property type="match status" value="2"/>
</dbReference>
<dbReference type="EMBL" id="QEWP01000001">
    <property type="protein sequence ID" value="PWE01432.1"/>
    <property type="molecule type" value="Genomic_DNA"/>
</dbReference>
<name>A0A2U2BEE7_9BACT</name>
<dbReference type="InterPro" id="IPR019734">
    <property type="entry name" value="TPR_rpt"/>
</dbReference>
<keyword evidence="5" id="KW-0812">Transmembrane</keyword>
<reference evidence="7 8" key="1">
    <citation type="submission" date="2018-05" db="EMBL/GenBank/DDBJ databases">
        <title>Marinilabilia rubrum sp. nov., isolated from saltern sediment.</title>
        <authorList>
            <person name="Zhang R."/>
        </authorList>
    </citation>
    <scope>NUCLEOTIDE SEQUENCE [LARGE SCALE GENOMIC DNA]</scope>
    <source>
        <strain evidence="7 8">WTE16</strain>
    </source>
</reference>
<accession>A0A2U2BEE7</accession>
<dbReference type="AlphaFoldDB" id="A0A2U2BEE7"/>
<keyword evidence="8" id="KW-1185">Reference proteome</keyword>
<evidence type="ECO:0000313" key="7">
    <source>
        <dbReference type="EMBL" id="PWE01432.1"/>
    </source>
</evidence>
<feature type="repeat" description="TPR" evidence="4">
    <location>
        <begin position="456"/>
        <end position="489"/>
    </location>
</feature>
<keyword evidence="5" id="KW-1133">Transmembrane helix</keyword>